<dbReference type="InterPro" id="IPR033985">
    <property type="entry name" value="SusD-like_N"/>
</dbReference>
<organism evidence="9 10">
    <name type="scientific">Flammeovirga yaeyamensis</name>
    <dbReference type="NCBI Taxonomy" id="367791"/>
    <lineage>
        <taxon>Bacteria</taxon>
        <taxon>Pseudomonadati</taxon>
        <taxon>Bacteroidota</taxon>
        <taxon>Cytophagia</taxon>
        <taxon>Cytophagales</taxon>
        <taxon>Flammeovirgaceae</taxon>
        <taxon>Flammeovirga</taxon>
    </lineage>
</organism>
<evidence type="ECO:0000256" key="6">
    <source>
        <dbReference type="SAM" id="SignalP"/>
    </source>
</evidence>
<feature type="chain" id="PRO_5043455075" evidence="6">
    <location>
        <begin position="23"/>
        <end position="493"/>
    </location>
</feature>
<evidence type="ECO:0000259" key="8">
    <source>
        <dbReference type="Pfam" id="PF14322"/>
    </source>
</evidence>
<sequence>MKKLNKSIVLVFAVLFSSCTQWLDILPEGTVPSDEIDFSRTENMYSTVVGVSAITRERLTQWELWPLINVRADNVTKGGSNLNDQYAFYQAETFDYNGVSGYFALNNAWTAWYQVIVKTHENKILLDNYREFLTTDEERDLADSYEAEIRFYRAYFYFLLSNMFGEIPIIDPSNLYGLNVPKKKVETVRTMIHEELDYAIAHLPAIRPDERGDYPGAVTKYTAMMLKAKLALYQKDYTTAQQLTDEIINKGGFELYEDYYNLFKQPGNLSKESLFELQFSDFGADNGPQVAATIWFRHQSYRDGVYPGWGFCLLKQEYIEFMNKRQESVRFDVAVLESGVETPAGEMIPLFQPAYLDGNKAHYNGKVYSPEEHNTTGRPEYGVNNNVIVLRYADVLLMNAEAKIMLGQSGDTPLNKVRTRAKLDPISGATMQDVMDERYAELSMEWGDRFYDLVRWNKAKDLLPGFVEGQHEFYPIPLGQLDLNPIWREDATE</sequence>
<dbReference type="GO" id="GO:0009279">
    <property type="term" value="C:cell outer membrane"/>
    <property type="evidence" value="ECO:0007669"/>
    <property type="project" value="UniProtKB-SubCell"/>
</dbReference>
<dbReference type="SUPFAM" id="SSF48452">
    <property type="entry name" value="TPR-like"/>
    <property type="match status" value="1"/>
</dbReference>
<dbReference type="EMBL" id="CP076132">
    <property type="protein sequence ID" value="QWG01133.1"/>
    <property type="molecule type" value="Genomic_DNA"/>
</dbReference>
<evidence type="ECO:0000256" key="5">
    <source>
        <dbReference type="ARBA" id="ARBA00023237"/>
    </source>
</evidence>
<gene>
    <name evidence="9" type="ORF">KMW28_15925</name>
</gene>
<feature type="domain" description="SusD-like N-terminal" evidence="8">
    <location>
        <begin position="22"/>
        <end position="204"/>
    </location>
</feature>
<dbReference type="PROSITE" id="PS51257">
    <property type="entry name" value="PROKAR_LIPOPROTEIN"/>
    <property type="match status" value="1"/>
</dbReference>
<comment type="similarity">
    <text evidence="2">Belongs to the SusD family.</text>
</comment>
<dbReference type="InterPro" id="IPR011990">
    <property type="entry name" value="TPR-like_helical_dom_sf"/>
</dbReference>
<feature type="signal peptide" evidence="6">
    <location>
        <begin position="1"/>
        <end position="22"/>
    </location>
</feature>
<evidence type="ECO:0000313" key="9">
    <source>
        <dbReference type="EMBL" id="QWG01133.1"/>
    </source>
</evidence>
<evidence type="ECO:0000256" key="1">
    <source>
        <dbReference type="ARBA" id="ARBA00004442"/>
    </source>
</evidence>
<dbReference type="RefSeq" id="WP_169662685.1">
    <property type="nucleotide sequence ID" value="NZ_CP076132.1"/>
</dbReference>
<dbReference type="KEGG" id="fya:KMW28_15925"/>
<feature type="domain" description="RagB/SusD" evidence="7">
    <location>
        <begin position="251"/>
        <end position="462"/>
    </location>
</feature>
<keyword evidence="4" id="KW-0472">Membrane</keyword>
<dbReference type="AlphaFoldDB" id="A0AAX1N5I8"/>
<keyword evidence="5" id="KW-0998">Cell outer membrane</keyword>
<dbReference type="Pfam" id="PF14322">
    <property type="entry name" value="SusD-like_3"/>
    <property type="match status" value="1"/>
</dbReference>
<dbReference type="InterPro" id="IPR012944">
    <property type="entry name" value="SusD_RagB_dom"/>
</dbReference>
<dbReference type="Gene3D" id="1.25.40.390">
    <property type="match status" value="1"/>
</dbReference>
<dbReference type="Proteomes" id="UP000678679">
    <property type="component" value="Chromosome 1"/>
</dbReference>
<keyword evidence="10" id="KW-1185">Reference proteome</keyword>
<keyword evidence="3 6" id="KW-0732">Signal</keyword>
<accession>A0AAX1N5I8</accession>
<evidence type="ECO:0000313" key="10">
    <source>
        <dbReference type="Proteomes" id="UP000678679"/>
    </source>
</evidence>
<comment type="subcellular location">
    <subcellularLocation>
        <location evidence="1">Cell outer membrane</location>
    </subcellularLocation>
</comment>
<evidence type="ECO:0000256" key="3">
    <source>
        <dbReference type="ARBA" id="ARBA00022729"/>
    </source>
</evidence>
<name>A0AAX1N5I8_9BACT</name>
<protein>
    <submittedName>
        <fullName evidence="9">RagB/SusD family nutrient uptake outer membrane protein</fullName>
    </submittedName>
</protein>
<dbReference type="Pfam" id="PF07980">
    <property type="entry name" value="SusD_RagB"/>
    <property type="match status" value="1"/>
</dbReference>
<evidence type="ECO:0000256" key="4">
    <source>
        <dbReference type="ARBA" id="ARBA00023136"/>
    </source>
</evidence>
<proteinExistence type="inferred from homology"/>
<evidence type="ECO:0000259" key="7">
    <source>
        <dbReference type="Pfam" id="PF07980"/>
    </source>
</evidence>
<evidence type="ECO:0000256" key="2">
    <source>
        <dbReference type="ARBA" id="ARBA00006275"/>
    </source>
</evidence>
<reference evidence="9 10" key="1">
    <citation type="submission" date="2021-05" db="EMBL/GenBank/DDBJ databases">
        <title>Comparative genomic studies on the polysaccharide-degrading batcterial strains of the Flammeovirga genus.</title>
        <authorList>
            <person name="Zewei F."/>
            <person name="Zheng Z."/>
            <person name="Yu L."/>
            <person name="Ruyue G."/>
            <person name="Yanhong M."/>
            <person name="Yuanyuan C."/>
            <person name="Jingyan G."/>
            <person name="Wenjun H."/>
        </authorList>
    </citation>
    <scope>NUCLEOTIDE SEQUENCE [LARGE SCALE GENOMIC DNA]</scope>
    <source>
        <strain evidence="9 10">NBRC:100898</strain>
    </source>
</reference>